<feature type="region of interest" description="Disordered" evidence="1">
    <location>
        <begin position="16"/>
        <end position="53"/>
    </location>
</feature>
<protein>
    <submittedName>
        <fullName evidence="2">Uncharacterized protein</fullName>
    </submittedName>
</protein>
<organism evidence="2 3">
    <name type="scientific">Candidatus Oscillibacter excrementigallinarum</name>
    <dbReference type="NCBI Taxonomy" id="2838716"/>
    <lineage>
        <taxon>Bacteria</taxon>
        <taxon>Bacillati</taxon>
        <taxon>Bacillota</taxon>
        <taxon>Clostridia</taxon>
        <taxon>Eubacteriales</taxon>
        <taxon>Oscillospiraceae</taxon>
        <taxon>Oscillibacter</taxon>
    </lineage>
</organism>
<dbReference type="Proteomes" id="UP000823824">
    <property type="component" value="Unassembled WGS sequence"/>
</dbReference>
<proteinExistence type="predicted"/>
<sequence>MSHKINAAAKIPSIPHWGLGRWSRSRSVPTATGSPISSTASRSASSGEWPSARNSFRWSSRWVASSRAAAARARFQRIWAVTVSR</sequence>
<evidence type="ECO:0000256" key="1">
    <source>
        <dbReference type="SAM" id="MobiDB-lite"/>
    </source>
</evidence>
<gene>
    <name evidence="2" type="ORF">H9787_04670</name>
</gene>
<evidence type="ECO:0000313" key="2">
    <source>
        <dbReference type="EMBL" id="HJB12985.1"/>
    </source>
</evidence>
<comment type="caution">
    <text evidence="2">The sequence shown here is derived from an EMBL/GenBank/DDBJ whole genome shotgun (WGS) entry which is preliminary data.</text>
</comment>
<reference evidence="2" key="2">
    <citation type="submission" date="2021-04" db="EMBL/GenBank/DDBJ databases">
        <authorList>
            <person name="Gilroy R."/>
        </authorList>
    </citation>
    <scope>NUCLEOTIDE SEQUENCE</scope>
    <source>
        <strain evidence="2">ChiBcec18-1249</strain>
    </source>
</reference>
<accession>A0A9D2LIR6</accession>
<dbReference type="AlphaFoldDB" id="A0A9D2LIR6"/>
<name>A0A9D2LIR6_9FIRM</name>
<reference evidence="2" key="1">
    <citation type="journal article" date="2021" name="PeerJ">
        <title>Extensive microbial diversity within the chicken gut microbiome revealed by metagenomics and culture.</title>
        <authorList>
            <person name="Gilroy R."/>
            <person name="Ravi A."/>
            <person name="Getino M."/>
            <person name="Pursley I."/>
            <person name="Horton D.L."/>
            <person name="Alikhan N.F."/>
            <person name="Baker D."/>
            <person name="Gharbi K."/>
            <person name="Hall N."/>
            <person name="Watson M."/>
            <person name="Adriaenssens E.M."/>
            <person name="Foster-Nyarko E."/>
            <person name="Jarju S."/>
            <person name="Secka A."/>
            <person name="Antonio M."/>
            <person name="Oren A."/>
            <person name="Chaudhuri R.R."/>
            <person name="La Ragione R."/>
            <person name="Hildebrand F."/>
            <person name="Pallen M.J."/>
        </authorList>
    </citation>
    <scope>NUCLEOTIDE SEQUENCE</scope>
    <source>
        <strain evidence="2">ChiBcec18-1249</strain>
    </source>
</reference>
<evidence type="ECO:0000313" key="3">
    <source>
        <dbReference type="Proteomes" id="UP000823824"/>
    </source>
</evidence>
<dbReference type="EMBL" id="DWZJ01000035">
    <property type="protein sequence ID" value="HJB12985.1"/>
    <property type="molecule type" value="Genomic_DNA"/>
</dbReference>
<feature type="compositionally biased region" description="Low complexity" evidence="1">
    <location>
        <begin position="32"/>
        <end position="47"/>
    </location>
</feature>